<reference evidence="8 9" key="1">
    <citation type="submission" date="2024-09" db="EMBL/GenBank/DDBJ databases">
        <title>Draft genome sequence of Candidatus Magnetaquicoccaceae bacterium FCR-1.</title>
        <authorList>
            <person name="Shimoshige H."/>
            <person name="Shimamura S."/>
            <person name="Taoka A."/>
            <person name="Kobayashi H."/>
            <person name="Maekawa T."/>
        </authorList>
    </citation>
    <scope>NUCLEOTIDE SEQUENCE [LARGE SCALE GENOMIC DNA]</scope>
    <source>
        <strain evidence="8 9">FCR-1</strain>
    </source>
</reference>
<name>A0ABQ0C8H9_9PROT</name>
<organism evidence="8 9">
    <name type="scientific">Candidatus Magnetaquiglobus chichijimensis</name>
    <dbReference type="NCBI Taxonomy" id="3141448"/>
    <lineage>
        <taxon>Bacteria</taxon>
        <taxon>Pseudomonadati</taxon>
        <taxon>Pseudomonadota</taxon>
        <taxon>Magnetococcia</taxon>
        <taxon>Magnetococcales</taxon>
        <taxon>Candidatus Magnetaquicoccaceae</taxon>
        <taxon>Candidatus Magnetaquiglobus</taxon>
    </lineage>
</organism>
<evidence type="ECO:0000313" key="9">
    <source>
        <dbReference type="Proteomes" id="UP001628193"/>
    </source>
</evidence>
<gene>
    <name evidence="8" type="ORF">SIID45300_01325</name>
</gene>
<evidence type="ECO:0000256" key="1">
    <source>
        <dbReference type="ARBA" id="ARBA00004141"/>
    </source>
</evidence>
<dbReference type="InterPro" id="IPR037185">
    <property type="entry name" value="EmrE-like"/>
</dbReference>
<proteinExistence type="inferred from homology"/>
<dbReference type="Proteomes" id="UP001628193">
    <property type="component" value="Unassembled WGS sequence"/>
</dbReference>
<dbReference type="EMBL" id="BAAFGK010000004">
    <property type="protein sequence ID" value="GAB0057005.1"/>
    <property type="molecule type" value="Genomic_DNA"/>
</dbReference>
<feature type="transmembrane region" description="Helical" evidence="6">
    <location>
        <begin position="62"/>
        <end position="84"/>
    </location>
</feature>
<evidence type="ECO:0000256" key="3">
    <source>
        <dbReference type="ARBA" id="ARBA00022692"/>
    </source>
</evidence>
<feature type="domain" description="EamA" evidence="7">
    <location>
        <begin position="5"/>
        <end position="134"/>
    </location>
</feature>
<comment type="subcellular location">
    <subcellularLocation>
        <location evidence="1">Membrane</location>
        <topology evidence="1">Multi-pass membrane protein</topology>
    </subcellularLocation>
</comment>
<feature type="transmembrane region" description="Helical" evidence="6">
    <location>
        <begin position="146"/>
        <end position="163"/>
    </location>
</feature>
<dbReference type="SUPFAM" id="SSF103481">
    <property type="entry name" value="Multidrug resistance efflux transporter EmrE"/>
    <property type="match status" value="2"/>
</dbReference>
<feature type="domain" description="EamA" evidence="7">
    <location>
        <begin position="147"/>
        <end position="279"/>
    </location>
</feature>
<dbReference type="InterPro" id="IPR050638">
    <property type="entry name" value="AA-Vitamin_Transporters"/>
</dbReference>
<comment type="similarity">
    <text evidence="2">Belongs to the EamA transporter family.</text>
</comment>
<evidence type="ECO:0000256" key="2">
    <source>
        <dbReference type="ARBA" id="ARBA00007362"/>
    </source>
</evidence>
<dbReference type="Pfam" id="PF00892">
    <property type="entry name" value="EamA"/>
    <property type="match status" value="2"/>
</dbReference>
<keyword evidence="5 6" id="KW-0472">Membrane</keyword>
<feature type="transmembrane region" description="Helical" evidence="6">
    <location>
        <begin position="123"/>
        <end position="140"/>
    </location>
</feature>
<accession>A0ABQ0C8H9</accession>
<evidence type="ECO:0000259" key="7">
    <source>
        <dbReference type="Pfam" id="PF00892"/>
    </source>
</evidence>
<feature type="transmembrane region" description="Helical" evidence="6">
    <location>
        <begin position="208"/>
        <end position="231"/>
    </location>
</feature>
<feature type="transmembrane region" description="Helical" evidence="6">
    <location>
        <begin position="90"/>
        <end position="111"/>
    </location>
</feature>
<feature type="transmembrane region" description="Helical" evidence="6">
    <location>
        <begin position="263"/>
        <end position="282"/>
    </location>
</feature>
<protein>
    <recommendedName>
        <fullName evidence="7">EamA domain-containing protein</fullName>
    </recommendedName>
</protein>
<evidence type="ECO:0000256" key="6">
    <source>
        <dbReference type="SAM" id="Phobius"/>
    </source>
</evidence>
<dbReference type="PANTHER" id="PTHR32322:SF2">
    <property type="entry name" value="EAMA DOMAIN-CONTAINING PROTEIN"/>
    <property type="match status" value="1"/>
</dbReference>
<keyword evidence="3 6" id="KW-0812">Transmembrane</keyword>
<evidence type="ECO:0000256" key="5">
    <source>
        <dbReference type="ARBA" id="ARBA00023136"/>
    </source>
</evidence>
<evidence type="ECO:0000256" key="4">
    <source>
        <dbReference type="ARBA" id="ARBA00022989"/>
    </source>
</evidence>
<dbReference type="Gene3D" id="1.10.3730.20">
    <property type="match status" value="1"/>
</dbReference>
<dbReference type="PANTHER" id="PTHR32322">
    <property type="entry name" value="INNER MEMBRANE TRANSPORTER"/>
    <property type="match status" value="1"/>
</dbReference>
<dbReference type="RefSeq" id="WP_420904717.1">
    <property type="nucleotide sequence ID" value="NZ_BAAFGK010000004.1"/>
</dbReference>
<evidence type="ECO:0000313" key="8">
    <source>
        <dbReference type="EMBL" id="GAB0057005.1"/>
    </source>
</evidence>
<sequence length="295" mass="31709">MPTWLVFLMVTLIWGSTPMAIQWSQDGIGYALAVTTRIAIGALLFLPLLPWLKKHPAPPVQLLTVSVIAGLNLFASMICVYWGARYLPSGWISVLFGLGPILTGLLATAWLKEPFTRHQWSGSLLGLLGLLTIFAHGHAGGERTPVGIAVILLSVLIYSAGNVGIKRWNHGISPLWVAAGSLWVAFPLFLLFFILTDHTWPVTVPPRAMAAILYLGVVANGLGFVGFYLLLSRVRPANAALVTLSAPAVALWLGAAINHEEIQGGLVAGTLLILTGLALYQWGWPKLSPSRIQSG</sequence>
<keyword evidence="9" id="KW-1185">Reference proteome</keyword>
<dbReference type="InterPro" id="IPR000620">
    <property type="entry name" value="EamA_dom"/>
</dbReference>
<feature type="transmembrane region" description="Helical" evidence="6">
    <location>
        <begin position="175"/>
        <end position="196"/>
    </location>
</feature>
<feature type="transmembrane region" description="Helical" evidence="6">
    <location>
        <begin position="238"/>
        <end position="257"/>
    </location>
</feature>
<feature type="transmembrane region" description="Helical" evidence="6">
    <location>
        <begin position="30"/>
        <end position="50"/>
    </location>
</feature>
<keyword evidence="4 6" id="KW-1133">Transmembrane helix</keyword>
<comment type="caution">
    <text evidence="8">The sequence shown here is derived from an EMBL/GenBank/DDBJ whole genome shotgun (WGS) entry which is preliminary data.</text>
</comment>